<dbReference type="PROSITE" id="PS00420">
    <property type="entry name" value="SRCR_1"/>
    <property type="match status" value="1"/>
</dbReference>
<keyword evidence="10" id="KW-0325">Glycoprotein</keyword>
<comment type="caution">
    <text evidence="15">The sequence shown here is derived from an EMBL/GenBank/DDBJ whole genome shotgun (WGS) entry which is preliminary data.</text>
</comment>
<keyword evidence="8 11" id="KW-1015">Disulfide bond</keyword>
<evidence type="ECO:0000256" key="13">
    <source>
        <dbReference type="SAM" id="Phobius"/>
    </source>
</evidence>
<feature type="compositionally biased region" description="Low complexity" evidence="12">
    <location>
        <begin position="270"/>
        <end position="280"/>
    </location>
</feature>
<evidence type="ECO:0000256" key="11">
    <source>
        <dbReference type="PROSITE-ProRule" id="PRU00196"/>
    </source>
</evidence>
<feature type="transmembrane region" description="Helical" evidence="13">
    <location>
        <begin position="55"/>
        <end position="74"/>
    </location>
</feature>
<evidence type="ECO:0000256" key="8">
    <source>
        <dbReference type="ARBA" id="ARBA00023157"/>
    </source>
</evidence>
<dbReference type="Pfam" id="PF00530">
    <property type="entry name" value="SRCR"/>
    <property type="match status" value="1"/>
</dbReference>
<dbReference type="Proteomes" id="UP000579558">
    <property type="component" value="Unassembled WGS sequence"/>
</dbReference>
<keyword evidence="6 13" id="KW-1133">Transmembrane helix</keyword>
<keyword evidence="16" id="KW-1185">Reference proteome</keyword>
<evidence type="ECO:0000256" key="1">
    <source>
        <dbReference type="ARBA" id="ARBA00004498"/>
    </source>
</evidence>
<feature type="region of interest" description="Disordered" evidence="12">
    <location>
        <begin position="181"/>
        <end position="304"/>
    </location>
</feature>
<reference evidence="15 16" key="1">
    <citation type="submission" date="2019-09" db="EMBL/GenBank/DDBJ databases">
        <title>Bird 10,000 Genomes (B10K) Project - Family phase.</title>
        <authorList>
            <person name="Zhang G."/>
        </authorList>
    </citation>
    <scope>NUCLEOTIDE SEQUENCE [LARGE SCALE GENOMIC DNA]</scope>
    <source>
        <strain evidence="15">B10K-DU-029-75</strain>
    </source>
</reference>
<dbReference type="OrthoDB" id="10037288at2759"/>
<dbReference type="AlphaFoldDB" id="A0A7K6V5K7"/>
<evidence type="ECO:0000256" key="2">
    <source>
        <dbReference type="ARBA" id="ARBA00004606"/>
    </source>
</evidence>
<evidence type="ECO:0000256" key="6">
    <source>
        <dbReference type="ARBA" id="ARBA00022989"/>
    </source>
</evidence>
<dbReference type="GO" id="GO:0005615">
    <property type="term" value="C:extracellular space"/>
    <property type="evidence" value="ECO:0007669"/>
    <property type="project" value="TreeGrafter"/>
</dbReference>
<evidence type="ECO:0000256" key="9">
    <source>
        <dbReference type="ARBA" id="ARBA00023170"/>
    </source>
</evidence>
<dbReference type="FunFam" id="3.10.250.10:FF:000011">
    <property type="entry name" value="Scavenger receptor class A member 5"/>
    <property type="match status" value="1"/>
</dbReference>
<dbReference type="SMART" id="SM00202">
    <property type="entry name" value="SR"/>
    <property type="match status" value="1"/>
</dbReference>
<dbReference type="InterPro" id="IPR001190">
    <property type="entry name" value="SRCR"/>
</dbReference>
<evidence type="ECO:0000313" key="15">
    <source>
        <dbReference type="EMBL" id="NWX30393.1"/>
    </source>
</evidence>
<evidence type="ECO:0000256" key="4">
    <source>
        <dbReference type="ARBA" id="ARBA00022692"/>
    </source>
</evidence>
<accession>A0A7K6V5K7</accession>
<sequence>MKIKEKSGEDGNSSDMNSLSVSEKIGFASATTTTFQISEPRSQRKASPRCARTALSLYLLLLTAGQGLLMYRVFKMQREILKLQGQNASYTEEILRSFPANSLALGRSSAGKSFLMRHEEDWRRSLEEEITMIKNSNANLMMRMSNITLVAGMALHAGSAGRRPAPLLIYVFYIPGLRGPPGTKGDQGVQGPQGQKGSKGTPGPAGPSGDPGVKGEKGEMGLAGPQGQKGDTGQKGDPGALGPTGPEGQHGAPGVPGQDGNPGKPGPPGQKGEAGAAGQRGPPGSPGLDGRPGQKGEKGEQGPRGSPAFYECINISLINLFLFVLMILGPPGQKGAKGDQGPPGTPGPAGQKGSKGDYGTRGLKGEPGLKGAKGEIGFSGSPGVKGSKGEKGEVGLSNFVRIVGGERRGRVEIFHKGSWGTICDDGWTTREAAVVCRMLGFSRAVSSFTASAGTGQIWLDDVNCKGSEITIMDCSKRDWGSHNCNHNEDAGVECA</sequence>
<feature type="compositionally biased region" description="Low complexity" evidence="12">
    <location>
        <begin position="225"/>
        <end position="238"/>
    </location>
</feature>
<feature type="disulfide bond" evidence="11">
    <location>
        <begin position="464"/>
        <end position="474"/>
    </location>
</feature>
<feature type="non-terminal residue" evidence="15">
    <location>
        <position position="1"/>
    </location>
</feature>
<evidence type="ECO:0000256" key="3">
    <source>
        <dbReference type="ARBA" id="ARBA00022530"/>
    </source>
</evidence>
<evidence type="ECO:0000256" key="7">
    <source>
        <dbReference type="ARBA" id="ARBA00023136"/>
    </source>
</evidence>
<keyword evidence="7 13" id="KW-0472">Membrane</keyword>
<feature type="region of interest" description="Disordered" evidence="12">
    <location>
        <begin position="333"/>
        <end position="390"/>
    </location>
</feature>
<name>A0A7K6V5K7_9PASS</name>
<evidence type="ECO:0000259" key="14">
    <source>
        <dbReference type="PROSITE" id="PS50287"/>
    </source>
</evidence>
<evidence type="ECO:0000256" key="5">
    <source>
        <dbReference type="ARBA" id="ARBA00022968"/>
    </source>
</evidence>
<evidence type="ECO:0000313" key="16">
    <source>
        <dbReference type="Proteomes" id="UP000579558"/>
    </source>
</evidence>
<feature type="compositionally biased region" description="Basic and acidic residues" evidence="12">
    <location>
        <begin position="292"/>
        <end position="301"/>
    </location>
</feature>
<dbReference type="GO" id="GO:0030020">
    <property type="term" value="F:extracellular matrix structural constituent conferring tensile strength"/>
    <property type="evidence" value="ECO:0007669"/>
    <property type="project" value="TreeGrafter"/>
</dbReference>
<feature type="non-terminal residue" evidence="15">
    <location>
        <position position="495"/>
    </location>
</feature>
<dbReference type="InterPro" id="IPR050149">
    <property type="entry name" value="Collagen_superfamily"/>
</dbReference>
<dbReference type="InterPro" id="IPR008160">
    <property type="entry name" value="Collagen"/>
</dbReference>
<evidence type="ECO:0000256" key="12">
    <source>
        <dbReference type="SAM" id="MobiDB-lite"/>
    </source>
</evidence>
<keyword evidence="3" id="KW-0964">Secreted</keyword>
<keyword evidence="9" id="KW-0675">Receptor</keyword>
<dbReference type="PANTHER" id="PTHR24023">
    <property type="entry name" value="COLLAGEN ALPHA"/>
    <property type="match status" value="1"/>
</dbReference>
<dbReference type="GO" id="GO:0030198">
    <property type="term" value="P:extracellular matrix organization"/>
    <property type="evidence" value="ECO:0007669"/>
    <property type="project" value="TreeGrafter"/>
</dbReference>
<dbReference type="Pfam" id="PF01391">
    <property type="entry name" value="Collagen"/>
    <property type="match status" value="3"/>
</dbReference>
<dbReference type="SUPFAM" id="SSF56487">
    <property type="entry name" value="SRCR-like"/>
    <property type="match status" value="1"/>
</dbReference>
<keyword evidence="3" id="KW-0272">Extracellular matrix</keyword>
<proteinExistence type="predicted"/>
<dbReference type="GO" id="GO:0031012">
    <property type="term" value="C:extracellular matrix"/>
    <property type="evidence" value="ECO:0007669"/>
    <property type="project" value="TreeGrafter"/>
</dbReference>
<keyword evidence="4 13" id="KW-0812">Transmembrane</keyword>
<dbReference type="Gene3D" id="3.10.250.10">
    <property type="entry name" value="SRCR-like domain"/>
    <property type="match status" value="1"/>
</dbReference>
<organism evidence="15 16">
    <name type="scientific">Notiomystis cincta</name>
    <dbReference type="NCBI Taxonomy" id="366454"/>
    <lineage>
        <taxon>Eukaryota</taxon>
        <taxon>Metazoa</taxon>
        <taxon>Chordata</taxon>
        <taxon>Craniata</taxon>
        <taxon>Vertebrata</taxon>
        <taxon>Euteleostomi</taxon>
        <taxon>Archelosauria</taxon>
        <taxon>Archosauria</taxon>
        <taxon>Dinosauria</taxon>
        <taxon>Saurischia</taxon>
        <taxon>Theropoda</taxon>
        <taxon>Coelurosauria</taxon>
        <taxon>Aves</taxon>
        <taxon>Neognathae</taxon>
        <taxon>Neoaves</taxon>
        <taxon>Telluraves</taxon>
        <taxon>Australaves</taxon>
        <taxon>Passeriformes</taxon>
        <taxon>Notiomystidae</taxon>
        <taxon>Notiomystis</taxon>
    </lineage>
</organism>
<dbReference type="InterPro" id="IPR036772">
    <property type="entry name" value="SRCR-like_dom_sf"/>
</dbReference>
<gene>
    <name evidence="15" type="primary">Marco</name>
    <name evidence="15" type="ORF">NOTCIN_R02709</name>
</gene>
<dbReference type="GO" id="GO:0016020">
    <property type="term" value="C:membrane"/>
    <property type="evidence" value="ECO:0007669"/>
    <property type="project" value="UniProtKB-SubCell"/>
</dbReference>
<feature type="domain" description="SRCR" evidence="14">
    <location>
        <begin position="400"/>
        <end position="495"/>
    </location>
</feature>
<dbReference type="PROSITE" id="PS50287">
    <property type="entry name" value="SRCR_2"/>
    <property type="match status" value="1"/>
</dbReference>
<comment type="caution">
    <text evidence="11">Lacks conserved residue(s) required for the propagation of feature annotation.</text>
</comment>
<dbReference type="PRINTS" id="PR00258">
    <property type="entry name" value="SPERACTRCPTR"/>
</dbReference>
<dbReference type="PANTHER" id="PTHR24023:SF1082">
    <property type="entry name" value="COLLAGEN TRIPLE HELIX REPEAT"/>
    <property type="match status" value="1"/>
</dbReference>
<dbReference type="EMBL" id="VZRX01009285">
    <property type="protein sequence ID" value="NWX30393.1"/>
    <property type="molecule type" value="Genomic_DNA"/>
</dbReference>
<keyword evidence="5" id="KW-0735">Signal-anchor</keyword>
<protein>
    <submittedName>
        <fullName evidence="15">MARCO protein</fullName>
    </submittedName>
</protein>
<evidence type="ECO:0000256" key="10">
    <source>
        <dbReference type="ARBA" id="ARBA00023180"/>
    </source>
</evidence>
<comment type="subcellular location">
    <subcellularLocation>
        <location evidence="2">Membrane</location>
        <topology evidence="2">Single-pass type II membrane protein</topology>
    </subcellularLocation>
    <subcellularLocation>
        <location evidence="1">Secreted</location>
        <location evidence="1">Extracellular space</location>
        <location evidence="1">Extracellular matrix</location>
    </subcellularLocation>
</comment>